<reference evidence="9" key="1">
    <citation type="submission" date="2014-08" db="EMBL/GenBank/DDBJ databases">
        <authorList>
            <person name="Sharma Rahul"/>
            <person name="Thines Marco"/>
        </authorList>
    </citation>
    <scope>NUCLEOTIDE SEQUENCE</scope>
</reference>
<feature type="domain" description="C2" evidence="7">
    <location>
        <begin position="707"/>
        <end position="833"/>
    </location>
</feature>
<dbReference type="PROSITE" id="PS50004">
    <property type="entry name" value="C2"/>
    <property type="match status" value="2"/>
</dbReference>
<dbReference type="InterPro" id="IPR031468">
    <property type="entry name" value="SMP_LBD"/>
</dbReference>
<feature type="region of interest" description="Disordered" evidence="6">
    <location>
        <begin position="697"/>
        <end position="723"/>
    </location>
</feature>
<evidence type="ECO:0000256" key="2">
    <source>
        <dbReference type="ARBA" id="ARBA00022448"/>
    </source>
</evidence>
<dbReference type="InterPro" id="IPR057349">
    <property type="entry name" value="C2_Mug190_3rd"/>
</dbReference>
<dbReference type="AlphaFoldDB" id="A0A0F7SIP3"/>
<dbReference type="CDD" id="cd21676">
    <property type="entry name" value="SMP_Mug190"/>
    <property type="match status" value="1"/>
</dbReference>
<dbReference type="InterPro" id="IPR035892">
    <property type="entry name" value="C2_domain_sf"/>
</dbReference>
<keyword evidence="2" id="KW-0813">Transport</keyword>
<keyword evidence="3" id="KW-0445">Lipid transport</keyword>
<dbReference type="PANTHER" id="PTHR47348">
    <property type="entry name" value="MEIOTICALLY UP-REGULATED GENE 190 PROTEIN"/>
    <property type="match status" value="1"/>
</dbReference>
<dbReference type="PANTHER" id="PTHR47348:SF3">
    <property type="entry name" value="MEIOTICALLY UP-REGULATED GENE 190 PROTEIN"/>
    <property type="match status" value="1"/>
</dbReference>
<dbReference type="SUPFAM" id="SSF49562">
    <property type="entry name" value="C2 domain (Calcium/lipid-binding domain, CaLB)"/>
    <property type="match status" value="2"/>
</dbReference>
<dbReference type="CDD" id="cd04041">
    <property type="entry name" value="C2A_fungal"/>
    <property type="match status" value="1"/>
</dbReference>
<feature type="region of interest" description="Disordered" evidence="6">
    <location>
        <begin position="91"/>
        <end position="151"/>
    </location>
</feature>
<dbReference type="Pfam" id="PF00168">
    <property type="entry name" value="C2"/>
    <property type="match status" value="2"/>
</dbReference>
<keyword evidence="4" id="KW-0446">Lipid-binding</keyword>
<dbReference type="InterPro" id="IPR037767">
    <property type="entry name" value="C2A_Mug190-like"/>
</dbReference>
<comment type="subcellular location">
    <subcellularLocation>
        <location evidence="1">Membrane</location>
    </subcellularLocation>
</comment>
<dbReference type="Pfam" id="PF25331">
    <property type="entry name" value="C2_Mug190_3rd"/>
    <property type="match status" value="1"/>
</dbReference>
<evidence type="ECO:0000256" key="3">
    <source>
        <dbReference type="ARBA" id="ARBA00023055"/>
    </source>
</evidence>
<proteinExistence type="predicted"/>
<evidence type="ECO:0000256" key="6">
    <source>
        <dbReference type="SAM" id="MobiDB-lite"/>
    </source>
</evidence>
<dbReference type="InterPro" id="IPR000008">
    <property type="entry name" value="C2_dom"/>
</dbReference>
<protein>
    <submittedName>
        <fullName evidence="9">Ca2-dependent lipid-binding protein CLB1/vesicle protein vp115/Granuphilin A, contains C2 domain</fullName>
    </submittedName>
</protein>
<evidence type="ECO:0000259" key="7">
    <source>
        <dbReference type="PROSITE" id="PS50004"/>
    </source>
</evidence>
<dbReference type="PROSITE" id="PS51847">
    <property type="entry name" value="SMP"/>
    <property type="match status" value="1"/>
</dbReference>
<dbReference type="GO" id="GO:0008289">
    <property type="term" value="F:lipid binding"/>
    <property type="evidence" value="ECO:0007669"/>
    <property type="project" value="UniProtKB-KW"/>
</dbReference>
<dbReference type="GO" id="GO:0016020">
    <property type="term" value="C:membrane"/>
    <property type="evidence" value="ECO:0007669"/>
    <property type="project" value="UniProtKB-SubCell"/>
</dbReference>
<feature type="compositionally biased region" description="Basic and acidic residues" evidence="6">
    <location>
        <begin position="106"/>
        <end position="144"/>
    </location>
</feature>
<feature type="compositionally biased region" description="Pro residues" evidence="6">
    <location>
        <begin position="704"/>
        <end position="721"/>
    </location>
</feature>
<dbReference type="SMART" id="SM00239">
    <property type="entry name" value="C2"/>
    <property type="match status" value="2"/>
</dbReference>
<feature type="compositionally biased region" description="Basic residues" evidence="6">
    <location>
        <begin position="1078"/>
        <end position="1088"/>
    </location>
</feature>
<name>A0A0F7SIP3_PHARH</name>
<feature type="region of interest" description="Disordered" evidence="6">
    <location>
        <begin position="1073"/>
        <end position="1101"/>
    </location>
</feature>
<feature type="domain" description="C2" evidence="7">
    <location>
        <begin position="513"/>
        <end position="640"/>
    </location>
</feature>
<feature type="domain" description="SMP-LTD" evidence="8">
    <location>
        <begin position="298"/>
        <end position="520"/>
    </location>
</feature>
<evidence type="ECO:0000256" key="1">
    <source>
        <dbReference type="ARBA" id="ARBA00004370"/>
    </source>
</evidence>
<evidence type="ECO:0000313" key="9">
    <source>
        <dbReference type="EMBL" id="CDZ98821.1"/>
    </source>
</evidence>
<dbReference type="Pfam" id="PF25669">
    <property type="entry name" value="SMP_MUG190-like"/>
    <property type="match status" value="1"/>
</dbReference>
<evidence type="ECO:0000256" key="4">
    <source>
        <dbReference type="ARBA" id="ARBA00023121"/>
    </source>
</evidence>
<accession>A0A0F7SIP3</accession>
<keyword evidence="5" id="KW-0472">Membrane</keyword>
<dbReference type="Gene3D" id="2.60.40.150">
    <property type="entry name" value="C2 domain"/>
    <property type="match status" value="2"/>
</dbReference>
<sequence>MSTPSTIDTGTSLGTVLDLGEPVEVIERETVQQNVVHPPVAAPVVVIPAPPPAPEPIHHHKEDTVVQKTTIYSEYNQIPTISKYLENQEREHQDNYDGSLSDDELQEAKDREAEQNEAEKEDDKDAIKKRMKPDEGKKTDEVKEKKGKRTVKDPTTGYAVTIKDAEMKEFPLSSLMNAIRPPPSPKEIHHSRTSPVPAHPSNISLLPYPSSESPALESIHQYIDWFSTFAVASSVLLWAVTASSGGWISFVLKTGLIGALGAGGWYLGREIKDGLHAELEVAKKDFTKRRPGKFETPMPESTEWLNSLVGAFWKLLSSEMFLTTATGIEDTIKASAPFLAGVKFTDIDLGAAPLRILEIRGLADSPSDRKYPREEWINLGKDKYKFEESQSGDYTNLEISFAYSGRKGVKGDTRPTNIQFTLELVAQIMEKYKIPIPIWIRLNRIVATIRLRLQFIPIAPFVRNVSFALMDAPDIDVAISIQKYLPNLLDLPLLSSMIKLGLKTGTKSLTAPRSMTMNLQDMVSPVAIGETKTQGVLVITIHYGEGLSAQDRNGSSDPYIVMSYAKFGKPLYSTRIIVGDLNPVFEETCYLLVNSDDVKSQEALSVCLWDSDKLKSDDLIGRVNVPLLDIMARPNVMMRRKDGLSGFEDANSMQGTIHWSVGYYERAALLKEMESPEENPAAPPTTSLIETETMMPGEKAPFPAKTPPPPPPDATRTPPNPKYKSGILSVLINHINSLERKPTDDPKAPQTPPSAYIELFINEELATKTRVRQYTSMPFFVTLSEHFVRNWKDAHVQMVVRDASWYEQDPILGVVTLDLIDLFTKSSEVTKMFAMEHGSGNGQIHASLKFSGVKMDLPPNLSGYEAGTIQITEPIVADLSPQYTDLAEDLKHLRMVTNDSSERLPKKEAVVDGSRITWDVDNVRLPVYSRYQSCLSFQFQGSKLLGLGKELKAISSLWLQELVDEETRTIRIPIIIAKDLVQLRQNYLNDFCASTHEYKVVGWLSTTVLLDAGLDEDHEARTRNQAHRHAYEVWNEVDRKEEVVAEPQIYHPEGVIDQEELHQKQEVKRVEIKQEKKSTRRHRSRKSMSHFIEKLKGHHHD</sequence>
<dbReference type="GO" id="GO:0006869">
    <property type="term" value="P:lipid transport"/>
    <property type="evidence" value="ECO:0007669"/>
    <property type="project" value="UniProtKB-KW"/>
</dbReference>
<evidence type="ECO:0000256" key="5">
    <source>
        <dbReference type="ARBA" id="ARBA00023136"/>
    </source>
</evidence>
<dbReference type="EMBL" id="LN483345">
    <property type="protein sequence ID" value="CDZ98821.1"/>
    <property type="molecule type" value="Genomic_DNA"/>
</dbReference>
<organism evidence="9">
    <name type="scientific">Phaffia rhodozyma</name>
    <name type="common">Yeast</name>
    <name type="synonym">Xanthophyllomyces dendrorhous</name>
    <dbReference type="NCBI Taxonomy" id="264483"/>
    <lineage>
        <taxon>Eukaryota</taxon>
        <taxon>Fungi</taxon>
        <taxon>Dikarya</taxon>
        <taxon>Basidiomycota</taxon>
        <taxon>Agaricomycotina</taxon>
        <taxon>Tremellomycetes</taxon>
        <taxon>Cystofilobasidiales</taxon>
        <taxon>Mrakiaceae</taxon>
        <taxon>Phaffia</taxon>
    </lineage>
</organism>
<evidence type="ECO:0000259" key="8">
    <source>
        <dbReference type="PROSITE" id="PS51847"/>
    </source>
</evidence>
<feature type="region of interest" description="Disordered" evidence="6">
    <location>
        <begin position="184"/>
        <end position="205"/>
    </location>
</feature>